<dbReference type="InterPro" id="IPR025944">
    <property type="entry name" value="Sigma_54_int_dom_CS"/>
</dbReference>
<dbReference type="SMART" id="SM00091">
    <property type="entry name" value="PAS"/>
    <property type="match status" value="1"/>
</dbReference>
<keyword evidence="2" id="KW-0058">Aromatic hydrocarbons catabolism</keyword>
<dbReference type="PROSITE" id="PS50045">
    <property type="entry name" value="SIGMA54_INTERACT_4"/>
    <property type="match status" value="1"/>
</dbReference>
<dbReference type="Gene3D" id="1.10.8.60">
    <property type="match status" value="1"/>
</dbReference>
<reference evidence="12 13" key="1">
    <citation type="journal article" date="2007" name="Proc. Natl. Acad. Sci. U.S.A.">
        <title>Genome and proteome of long-chain alkane degrading Geobacillus thermodenitrificans NG80-2 isolated from a deep-subsurface oil reservoir.</title>
        <authorList>
            <person name="Feng L."/>
            <person name="Wang W."/>
            <person name="Cheng J."/>
            <person name="Ren Y."/>
            <person name="Zhao G."/>
            <person name="Gao C."/>
            <person name="Tang Y."/>
            <person name="Liu X."/>
            <person name="Han W."/>
            <person name="Peng X."/>
            <person name="Liu R."/>
            <person name="Wang L."/>
        </authorList>
    </citation>
    <scope>NUCLEOTIDE SEQUENCE [LARGE SCALE GENOMIC DNA]</scope>
    <source>
        <strain evidence="12 13">NG80-2</strain>
    </source>
</reference>
<accession>A4IRU9</accession>
<dbReference type="PANTHER" id="PTHR32071">
    <property type="entry name" value="TRANSCRIPTIONAL REGULATORY PROTEIN"/>
    <property type="match status" value="1"/>
</dbReference>
<dbReference type="SUPFAM" id="SSF55785">
    <property type="entry name" value="PYP-like sensor domain (PAS domain)"/>
    <property type="match status" value="1"/>
</dbReference>
<dbReference type="InterPro" id="IPR035965">
    <property type="entry name" value="PAS-like_dom_sf"/>
</dbReference>
<dbReference type="InterPro" id="IPR027417">
    <property type="entry name" value="P-loop_NTPase"/>
</dbReference>
<dbReference type="InterPro" id="IPR000700">
    <property type="entry name" value="PAS-assoc_C"/>
</dbReference>
<dbReference type="InterPro" id="IPR002078">
    <property type="entry name" value="Sigma_54_int"/>
</dbReference>
<dbReference type="Gene3D" id="3.30.450.20">
    <property type="entry name" value="PAS domain"/>
    <property type="match status" value="1"/>
</dbReference>
<name>A4IRU9_GEOTN</name>
<dbReference type="KEGG" id="gtn:GTNG_2708"/>
<evidence type="ECO:0000259" key="10">
    <source>
        <dbReference type="PROSITE" id="PS50112"/>
    </source>
</evidence>
<dbReference type="PROSITE" id="PS50112">
    <property type="entry name" value="PAS"/>
    <property type="match status" value="1"/>
</dbReference>
<evidence type="ECO:0000256" key="6">
    <source>
        <dbReference type="ARBA" id="ARBA00023163"/>
    </source>
</evidence>
<evidence type="ECO:0000313" key="13">
    <source>
        <dbReference type="Proteomes" id="UP000001578"/>
    </source>
</evidence>
<dbReference type="HOGENOM" id="CLU_000445_8_1_9"/>
<dbReference type="GO" id="GO:0005524">
    <property type="term" value="F:ATP binding"/>
    <property type="evidence" value="ECO:0007669"/>
    <property type="project" value="UniProtKB-KW"/>
</dbReference>
<dbReference type="EMBL" id="CP000557">
    <property type="protein sequence ID" value="ABO68053.1"/>
    <property type="molecule type" value="Genomic_DNA"/>
</dbReference>
<evidence type="ECO:0000259" key="9">
    <source>
        <dbReference type="PROSITE" id="PS50045"/>
    </source>
</evidence>
<feature type="coiled-coil region" evidence="8">
    <location>
        <begin position="131"/>
        <end position="165"/>
    </location>
</feature>
<dbReference type="Pfam" id="PF25601">
    <property type="entry name" value="AAA_lid_14"/>
    <property type="match status" value="1"/>
</dbReference>
<dbReference type="eggNOG" id="COG3829">
    <property type="taxonomic scope" value="Bacteria"/>
</dbReference>
<evidence type="ECO:0000256" key="3">
    <source>
        <dbReference type="ARBA" id="ARBA00022840"/>
    </source>
</evidence>
<dbReference type="Gene3D" id="3.40.50.300">
    <property type="entry name" value="P-loop containing nucleotide triphosphate hydrolases"/>
    <property type="match status" value="1"/>
</dbReference>
<proteinExistence type="predicted"/>
<dbReference type="PROSITE" id="PS00688">
    <property type="entry name" value="SIGMA54_INTERACT_3"/>
    <property type="match status" value="1"/>
</dbReference>
<evidence type="ECO:0000256" key="7">
    <source>
        <dbReference type="ARBA" id="ARBA00029500"/>
    </source>
</evidence>
<keyword evidence="3" id="KW-0067">ATP-binding</keyword>
<dbReference type="InterPro" id="IPR025943">
    <property type="entry name" value="Sigma_54_int_dom_ATP-bd_2"/>
</dbReference>
<keyword evidence="4" id="KW-0805">Transcription regulation</keyword>
<dbReference type="AlphaFoldDB" id="A4IRU9"/>
<dbReference type="PROSITE" id="PS50113">
    <property type="entry name" value="PAC"/>
    <property type="match status" value="1"/>
</dbReference>
<dbReference type="PROSITE" id="PS00676">
    <property type="entry name" value="SIGMA54_INTERACT_2"/>
    <property type="match status" value="1"/>
</dbReference>
<organism evidence="12 13">
    <name type="scientific">Geobacillus thermodenitrificans (strain NG80-2)</name>
    <dbReference type="NCBI Taxonomy" id="420246"/>
    <lineage>
        <taxon>Bacteria</taxon>
        <taxon>Bacillati</taxon>
        <taxon>Bacillota</taxon>
        <taxon>Bacilli</taxon>
        <taxon>Bacillales</taxon>
        <taxon>Anoxybacillaceae</taxon>
        <taxon>Geobacillus</taxon>
    </lineage>
</organism>
<dbReference type="InterPro" id="IPR058031">
    <property type="entry name" value="AAA_lid_NorR"/>
</dbReference>
<dbReference type="PROSITE" id="PS00675">
    <property type="entry name" value="SIGMA54_INTERACT_1"/>
    <property type="match status" value="1"/>
</dbReference>
<evidence type="ECO:0000259" key="11">
    <source>
        <dbReference type="PROSITE" id="PS50113"/>
    </source>
</evidence>
<dbReference type="GeneID" id="87623151"/>
<dbReference type="GO" id="GO:0006355">
    <property type="term" value="P:regulation of DNA-templated transcription"/>
    <property type="evidence" value="ECO:0007669"/>
    <property type="project" value="InterPro"/>
</dbReference>
<keyword evidence="8" id="KW-0175">Coiled coil</keyword>
<feature type="domain" description="PAS" evidence="10">
    <location>
        <begin position="21"/>
        <end position="65"/>
    </location>
</feature>
<dbReference type="Pfam" id="PF13426">
    <property type="entry name" value="PAS_9"/>
    <property type="match status" value="1"/>
</dbReference>
<keyword evidence="1" id="KW-0547">Nucleotide-binding</keyword>
<dbReference type="Pfam" id="PF00158">
    <property type="entry name" value="Sigma54_activat"/>
    <property type="match status" value="1"/>
</dbReference>
<dbReference type="Proteomes" id="UP000001578">
    <property type="component" value="Chromosome"/>
</dbReference>
<dbReference type="NCBIfam" id="TIGR00229">
    <property type="entry name" value="sensory_box"/>
    <property type="match status" value="1"/>
</dbReference>
<dbReference type="SMART" id="SM00382">
    <property type="entry name" value="AAA"/>
    <property type="match status" value="1"/>
</dbReference>
<dbReference type="SUPFAM" id="SSF52540">
    <property type="entry name" value="P-loop containing nucleoside triphosphate hydrolases"/>
    <property type="match status" value="1"/>
</dbReference>
<dbReference type="FunFam" id="3.40.50.300:FF:000006">
    <property type="entry name" value="DNA-binding transcriptional regulator NtrC"/>
    <property type="match status" value="1"/>
</dbReference>
<dbReference type="CDD" id="cd00009">
    <property type="entry name" value="AAA"/>
    <property type="match status" value="1"/>
</dbReference>
<dbReference type="InterPro" id="IPR003593">
    <property type="entry name" value="AAA+_ATPase"/>
</dbReference>
<dbReference type="GO" id="GO:0003677">
    <property type="term" value="F:DNA binding"/>
    <property type="evidence" value="ECO:0007669"/>
    <property type="project" value="UniProtKB-KW"/>
</dbReference>
<evidence type="ECO:0000256" key="2">
    <source>
        <dbReference type="ARBA" id="ARBA00022797"/>
    </source>
</evidence>
<dbReference type="RefSeq" id="WP_011887985.1">
    <property type="nucleotide sequence ID" value="NC_009328.1"/>
</dbReference>
<evidence type="ECO:0000313" key="12">
    <source>
        <dbReference type="EMBL" id="ABO68053.1"/>
    </source>
</evidence>
<evidence type="ECO:0000256" key="8">
    <source>
        <dbReference type="SAM" id="Coils"/>
    </source>
</evidence>
<keyword evidence="6" id="KW-0804">Transcription</keyword>
<dbReference type="InterPro" id="IPR030828">
    <property type="entry name" value="HTH_TyrR"/>
</dbReference>
<gene>
    <name evidence="12" type="ordered locus">GTNG_2708</name>
</gene>
<dbReference type="Gene3D" id="1.10.10.60">
    <property type="entry name" value="Homeodomain-like"/>
    <property type="match status" value="1"/>
</dbReference>
<dbReference type="CDD" id="cd00130">
    <property type="entry name" value="PAS"/>
    <property type="match status" value="1"/>
</dbReference>
<feature type="domain" description="PAC" evidence="11">
    <location>
        <begin position="85"/>
        <end position="140"/>
    </location>
</feature>
<dbReference type="PANTHER" id="PTHR32071:SF57">
    <property type="entry name" value="C4-DICARBOXYLATE TRANSPORT TRANSCRIPTIONAL REGULATORY PROTEIN DCTD"/>
    <property type="match status" value="1"/>
</dbReference>
<sequence>MVPDLKHINRFPMNNQHMLQHECVYKIALDHLYDGVFITDNECKILYVNEAYTKMSGLKYEDVVGHYVDDLEAKGIFKNSTSPHVRRENKIISSIGKAKDGVEMLITGKPIYDENNELIYVVVNQRDISDLEIMRQKLIVTENKMAVVEKERKKKEEENEYYKKQFFNNTGIIGDSEEIRDVIYLINKIAPLDVTVLITGESGVGKEVIANEIFQKSSRKNKQFIKVNCAAIPTNLLESELFGYEKGAFTGADKAKKGLFQLADGGTIFLDEIGDIPLEIQPKLLRALQQKEVVPVGGTQIQKLDVRIIAATNKDLSQQVKEGKFRKDLYYRLNVFPIEIPPLRERKRDIYALGEYFLKQYNKKYGKSVVLSSEAYSLLMNYDWPGNVRELQNIIERLIIISDDQTVINKDQIEKIMFPNTMLDITKSEKGLKEIIQEIEKEILIDVLKNTGTTRKAAKKLKIDQSTLVKKLKKYGINIDEIRHQS</sequence>
<dbReference type="SUPFAM" id="SSF46689">
    <property type="entry name" value="Homeodomain-like"/>
    <property type="match status" value="1"/>
</dbReference>
<protein>
    <recommendedName>
        <fullName evidence="7">HTH-type transcriptional regulatory protein TyrR</fullName>
    </recommendedName>
</protein>
<dbReference type="InterPro" id="IPR009057">
    <property type="entry name" value="Homeodomain-like_sf"/>
</dbReference>
<dbReference type="InterPro" id="IPR025662">
    <property type="entry name" value="Sigma_54_int_dom_ATP-bd_1"/>
</dbReference>
<evidence type="ECO:0000256" key="1">
    <source>
        <dbReference type="ARBA" id="ARBA00022741"/>
    </source>
</evidence>
<dbReference type="InterPro" id="IPR000014">
    <property type="entry name" value="PAS"/>
</dbReference>
<feature type="domain" description="Sigma-54 factor interaction" evidence="9">
    <location>
        <begin position="172"/>
        <end position="400"/>
    </location>
</feature>
<evidence type="ECO:0000256" key="4">
    <source>
        <dbReference type="ARBA" id="ARBA00023015"/>
    </source>
</evidence>
<dbReference type="Pfam" id="PF18024">
    <property type="entry name" value="HTH_50"/>
    <property type="match status" value="1"/>
</dbReference>
<keyword evidence="5" id="KW-0238">DNA-binding</keyword>
<evidence type="ECO:0000256" key="5">
    <source>
        <dbReference type="ARBA" id="ARBA00023125"/>
    </source>
</evidence>